<dbReference type="CDD" id="cd00320">
    <property type="entry name" value="cpn10"/>
    <property type="match status" value="1"/>
</dbReference>
<organism evidence="3">
    <name type="scientific">hydrothermal vent metagenome</name>
    <dbReference type="NCBI Taxonomy" id="652676"/>
    <lineage>
        <taxon>unclassified sequences</taxon>
        <taxon>metagenomes</taxon>
        <taxon>ecological metagenomes</taxon>
    </lineage>
</organism>
<dbReference type="PRINTS" id="PR00297">
    <property type="entry name" value="CHAPERONIN10"/>
</dbReference>
<dbReference type="SMART" id="SM00883">
    <property type="entry name" value="Cpn10"/>
    <property type="match status" value="1"/>
</dbReference>
<accession>A0A1W1BI98</accession>
<dbReference type="InterPro" id="IPR011032">
    <property type="entry name" value="GroES-like_sf"/>
</dbReference>
<keyword evidence="2" id="KW-0143">Chaperone</keyword>
<dbReference type="Gene3D" id="2.30.33.40">
    <property type="entry name" value="GroES chaperonin"/>
    <property type="match status" value="1"/>
</dbReference>
<dbReference type="EMBL" id="FPHG01000018">
    <property type="protein sequence ID" value="SFV53229.1"/>
    <property type="molecule type" value="Genomic_DNA"/>
</dbReference>
<dbReference type="PANTHER" id="PTHR10772:SF58">
    <property type="entry name" value="CO-CHAPERONIN GROES"/>
    <property type="match status" value="1"/>
</dbReference>
<dbReference type="GO" id="GO:0044183">
    <property type="term" value="F:protein folding chaperone"/>
    <property type="evidence" value="ECO:0007669"/>
    <property type="project" value="InterPro"/>
</dbReference>
<evidence type="ECO:0000313" key="3">
    <source>
        <dbReference type="EMBL" id="SFV53229.1"/>
    </source>
</evidence>
<dbReference type="PANTHER" id="PTHR10772">
    <property type="entry name" value="10 KDA HEAT SHOCK PROTEIN"/>
    <property type="match status" value="1"/>
</dbReference>
<keyword evidence="3" id="KW-0346">Stress response</keyword>
<evidence type="ECO:0000256" key="1">
    <source>
        <dbReference type="ARBA" id="ARBA00006975"/>
    </source>
</evidence>
<reference evidence="3" key="1">
    <citation type="submission" date="2016-10" db="EMBL/GenBank/DDBJ databases">
        <authorList>
            <person name="de Groot N.N."/>
        </authorList>
    </citation>
    <scope>NUCLEOTIDE SEQUENCE</scope>
</reference>
<comment type="similarity">
    <text evidence="1">Belongs to the GroES chaperonin family.</text>
</comment>
<evidence type="ECO:0000256" key="2">
    <source>
        <dbReference type="ARBA" id="ARBA00023186"/>
    </source>
</evidence>
<dbReference type="FunFam" id="2.30.33.40:FF:000001">
    <property type="entry name" value="10 kDa chaperonin"/>
    <property type="match status" value="1"/>
</dbReference>
<dbReference type="InterPro" id="IPR018369">
    <property type="entry name" value="Chaprnonin_Cpn10_CS"/>
</dbReference>
<dbReference type="GO" id="GO:0051082">
    <property type="term" value="F:unfolded protein binding"/>
    <property type="evidence" value="ECO:0007669"/>
    <property type="project" value="TreeGrafter"/>
</dbReference>
<protein>
    <submittedName>
        <fullName evidence="3">Heat shock protein 60 family co-chaperone GroES</fullName>
    </submittedName>
</protein>
<dbReference type="GO" id="GO:0051087">
    <property type="term" value="F:protein-folding chaperone binding"/>
    <property type="evidence" value="ECO:0007669"/>
    <property type="project" value="TreeGrafter"/>
</dbReference>
<name>A0A1W1BI98_9ZZZZ</name>
<dbReference type="GO" id="GO:0046872">
    <property type="term" value="F:metal ion binding"/>
    <property type="evidence" value="ECO:0007669"/>
    <property type="project" value="TreeGrafter"/>
</dbReference>
<gene>
    <name evidence="3" type="ORF">MNB_SV-9-858</name>
</gene>
<dbReference type="InterPro" id="IPR020818">
    <property type="entry name" value="Chaperonin_GroES"/>
</dbReference>
<proteinExistence type="inferred from homology"/>
<dbReference type="SUPFAM" id="SSF50129">
    <property type="entry name" value="GroES-like"/>
    <property type="match status" value="1"/>
</dbReference>
<dbReference type="InterPro" id="IPR037124">
    <property type="entry name" value="Chaperonin_GroES_sf"/>
</dbReference>
<dbReference type="GO" id="GO:0005524">
    <property type="term" value="F:ATP binding"/>
    <property type="evidence" value="ECO:0007669"/>
    <property type="project" value="InterPro"/>
</dbReference>
<dbReference type="PROSITE" id="PS00681">
    <property type="entry name" value="CHAPERONINS_CPN10"/>
    <property type="match status" value="1"/>
</dbReference>
<dbReference type="Pfam" id="PF00166">
    <property type="entry name" value="Cpn10"/>
    <property type="match status" value="1"/>
</dbReference>
<dbReference type="AlphaFoldDB" id="A0A1W1BI98"/>
<sequence>MGFKPLANRVLIKREDEVTTTASGLILPESAKEKPQQGTVKAVGVDALDEGINEGDVVIFGKYGGTEITLDGEELLILTSDDILGILS</sequence>
<dbReference type="NCBIfam" id="NF001537">
    <property type="entry name" value="PRK00364.3-3"/>
    <property type="match status" value="1"/>
</dbReference>
<dbReference type="HAMAP" id="MF_00580">
    <property type="entry name" value="CH10"/>
    <property type="match status" value="1"/>
</dbReference>